<dbReference type="HOGENOM" id="CLU_1455890_0_0_1"/>
<dbReference type="Proteomes" id="UP000008744">
    <property type="component" value="Unassembled WGS sequence"/>
</dbReference>
<evidence type="ECO:0000313" key="3">
    <source>
        <dbReference type="Proteomes" id="UP000008744"/>
    </source>
</evidence>
<evidence type="ECO:0000313" key="2">
    <source>
        <dbReference type="EMBL" id="EDW27069.1"/>
    </source>
</evidence>
<keyword evidence="3" id="KW-1185">Reference proteome</keyword>
<feature type="transmembrane region" description="Helical" evidence="1">
    <location>
        <begin position="16"/>
        <end position="38"/>
    </location>
</feature>
<proteinExistence type="predicted"/>
<accession>B4GWI5</accession>
<dbReference type="AlphaFoldDB" id="B4GWI5"/>
<keyword evidence="1" id="KW-0812">Transmembrane</keyword>
<sequence>MRMAGVASTGVPDGPMALTAVIIMATMDAIVLDLAVALMDVMAMVMDTVMEAIAITGTATATATVMATDMDIVVMDMGSIISDPIISVTTISDLRILSPMGLAHASGLLPVRPDSIAVPLGWHLGPSSAGFFGQRACRGPWNTARQEGGDRCLDQAVEIVDISTESISDVDTDTDMATRVVHMTVE</sequence>
<name>B4GWI5_DROPE</name>
<protein>
    <submittedName>
        <fullName evidence="2">GL16433</fullName>
    </submittedName>
</protein>
<organism evidence="3">
    <name type="scientific">Drosophila persimilis</name>
    <name type="common">Fruit fly</name>
    <dbReference type="NCBI Taxonomy" id="7234"/>
    <lineage>
        <taxon>Eukaryota</taxon>
        <taxon>Metazoa</taxon>
        <taxon>Ecdysozoa</taxon>
        <taxon>Arthropoda</taxon>
        <taxon>Hexapoda</taxon>
        <taxon>Insecta</taxon>
        <taxon>Pterygota</taxon>
        <taxon>Neoptera</taxon>
        <taxon>Endopterygota</taxon>
        <taxon>Diptera</taxon>
        <taxon>Brachycera</taxon>
        <taxon>Muscomorpha</taxon>
        <taxon>Ephydroidea</taxon>
        <taxon>Drosophilidae</taxon>
        <taxon>Drosophila</taxon>
        <taxon>Sophophora</taxon>
    </lineage>
</organism>
<dbReference type="EMBL" id="CH479194">
    <property type="protein sequence ID" value="EDW27069.1"/>
    <property type="molecule type" value="Genomic_DNA"/>
</dbReference>
<keyword evidence="1" id="KW-1133">Transmembrane helix</keyword>
<keyword evidence="1" id="KW-0472">Membrane</keyword>
<reference evidence="2 3" key="1">
    <citation type="journal article" date="2007" name="Nature">
        <title>Evolution of genes and genomes on the Drosophila phylogeny.</title>
        <authorList>
            <consortium name="Drosophila 12 Genomes Consortium"/>
            <person name="Clark A.G."/>
            <person name="Eisen M.B."/>
            <person name="Smith D.R."/>
            <person name="Bergman C.M."/>
            <person name="Oliver B."/>
            <person name="Markow T.A."/>
            <person name="Kaufman T.C."/>
            <person name="Kellis M."/>
            <person name="Gelbart W."/>
            <person name="Iyer V.N."/>
            <person name="Pollard D.A."/>
            <person name="Sackton T.B."/>
            <person name="Larracuente A.M."/>
            <person name="Singh N.D."/>
            <person name="Abad J.P."/>
            <person name="Abt D.N."/>
            <person name="Adryan B."/>
            <person name="Aguade M."/>
            <person name="Akashi H."/>
            <person name="Anderson W.W."/>
            <person name="Aquadro C.F."/>
            <person name="Ardell D.H."/>
            <person name="Arguello R."/>
            <person name="Artieri C.G."/>
            <person name="Barbash D.A."/>
            <person name="Barker D."/>
            <person name="Barsanti P."/>
            <person name="Batterham P."/>
            <person name="Batzoglou S."/>
            <person name="Begun D."/>
            <person name="Bhutkar A."/>
            <person name="Blanco E."/>
            <person name="Bosak S.A."/>
            <person name="Bradley R.K."/>
            <person name="Brand A.D."/>
            <person name="Brent M.R."/>
            <person name="Brooks A.N."/>
            <person name="Brown R.H."/>
            <person name="Butlin R.K."/>
            <person name="Caggese C."/>
            <person name="Calvi B.R."/>
            <person name="Bernardo de Carvalho A."/>
            <person name="Caspi A."/>
            <person name="Castrezana S."/>
            <person name="Celniker S.E."/>
            <person name="Chang J.L."/>
            <person name="Chapple C."/>
            <person name="Chatterji S."/>
            <person name="Chinwalla A."/>
            <person name="Civetta A."/>
            <person name="Clifton S.W."/>
            <person name="Comeron J.M."/>
            <person name="Costello J.C."/>
            <person name="Coyne J.A."/>
            <person name="Daub J."/>
            <person name="David R.G."/>
            <person name="Delcher A.L."/>
            <person name="Delehaunty K."/>
            <person name="Do C.B."/>
            <person name="Ebling H."/>
            <person name="Edwards K."/>
            <person name="Eickbush T."/>
            <person name="Evans J.D."/>
            <person name="Filipski A."/>
            <person name="Findeiss S."/>
            <person name="Freyhult E."/>
            <person name="Fulton L."/>
            <person name="Fulton R."/>
            <person name="Garcia A.C."/>
            <person name="Gardiner A."/>
            <person name="Garfield D.A."/>
            <person name="Garvin B.E."/>
            <person name="Gibson G."/>
            <person name="Gilbert D."/>
            <person name="Gnerre S."/>
            <person name="Godfrey J."/>
            <person name="Good R."/>
            <person name="Gotea V."/>
            <person name="Gravely B."/>
            <person name="Greenberg A.J."/>
            <person name="Griffiths-Jones S."/>
            <person name="Gross S."/>
            <person name="Guigo R."/>
            <person name="Gustafson E.A."/>
            <person name="Haerty W."/>
            <person name="Hahn M.W."/>
            <person name="Halligan D.L."/>
            <person name="Halpern A.L."/>
            <person name="Halter G.M."/>
            <person name="Han M.V."/>
            <person name="Heger A."/>
            <person name="Hillier L."/>
            <person name="Hinrichs A.S."/>
            <person name="Holmes I."/>
            <person name="Hoskins R.A."/>
            <person name="Hubisz M.J."/>
            <person name="Hultmark D."/>
            <person name="Huntley M.A."/>
            <person name="Jaffe D.B."/>
            <person name="Jagadeeshan S."/>
            <person name="Jeck W.R."/>
            <person name="Johnson J."/>
            <person name="Jones C.D."/>
            <person name="Jordan W.C."/>
            <person name="Karpen G.H."/>
            <person name="Kataoka E."/>
            <person name="Keightley P.D."/>
            <person name="Kheradpour P."/>
            <person name="Kirkness E.F."/>
            <person name="Koerich L.B."/>
            <person name="Kristiansen K."/>
            <person name="Kudrna D."/>
            <person name="Kulathinal R.J."/>
            <person name="Kumar S."/>
            <person name="Kwok R."/>
            <person name="Lander E."/>
            <person name="Langley C.H."/>
            <person name="Lapoint R."/>
            <person name="Lazzaro B.P."/>
            <person name="Lee S.J."/>
            <person name="Levesque L."/>
            <person name="Li R."/>
            <person name="Lin C.F."/>
            <person name="Lin M.F."/>
            <person name="Lindblad-Toh K."/>
            <person name="Llopart A."/>
            <person name="Long M."/>
            <person name="Low L."/>
            <person name="Lozovsky E."/>
            <person name="Lu J."/>
            <person name="Luo M."/>
            <person name="Machado C.A."/>
            <person name="Makalowski W."/>
            <person name="Marzo M."/>
            <person name="Matsuda M."/>
            <person name="Matzkin L."/>
            <person name="McAllister B."/>
            <person name="McBride C.S."/>
            <person name="McKernan B."/>
            <person name="McKernan K."/>
            <person name="Mendez-Lago M."/>
            <person name="Minx P."/>
            <person name="Mollenhauer M.U."/>
            <person name="Montooth K."/>
            <person name="Mount S.M."/>
            <person name="Mu X."/>
            <person name="Myers E."/>
            <person name="Negre B."/>
            <person name="Newfeld S."/>
            <person name="Nielsen R."/>
            <person name="Noor M.A."/>
            <person name="O'Grady P."/>
            <person name="Pachter L."/>
            <person name="Papaceit M."/>
            <person name="Parisi M.J."/>
            <person name="Parisi M."/>
            <person name="Parts L."/>
            <person name="Pedersen J.S."/>
            <person name="Pesole G."/>
            <person name="Phillippy A.M."/>
            <person name="Ponting C.P."/>
            <person name="Pop M."/>
            <person name="Porcelli D."/>
            <person name="Powell J.R."/>
            <person name="Prohaska S."/>
            <person name="Pruitt K."/>
            <person name="Puig M."/>
            <person name="Quesneville H."/>
            <person name="Ram K.R."/>
            <person name="Rand D."/>
            <person name="Rasmussen M.D."/>
            <person name="Reed L.K."/>
            <person name="Reenan R."/>
            <person name="Reily A."/>
            <person name="Remington K.A."/>
            <person name="Rieger T.T."/>
            <person name="Ritchie M.G."/>
            <person name="Robin C."/>
            <person name="Rogers Y.H."/>
            <person name="Rohde C."/>
            <person name="Rozas J."/>
            <person name="Rubenfield M.J."/>
            <person name="Ruiz A."/>
            <person name="Russo S."/>
            <person name="Salzberg S.L."/>
            <person name="Sanchez-Gracia A."/>
            <person name="Saranga D.J."/>
            <person name="Sato H."/>
            <person name="Schaeffer S.W."/>
            <person name="Schatz M.C."/>
            <person name="Schlenke T."/>
            <person name="Schwartz R."/>
            <person name="Segarra C."/>
            <person name="Singh R.S."/>
            <person name="Sirot L."/>
            <person name="Sirota M."/>
            <person name="Sisneros N.B."/>
            <person name="Smith C.D."/>
            <person name="Smith T.F."/>
            <person name="Spieth J."/>
            <person name="Stage D.E."/>
            <person name="Stark A."/>
            <person name="Stephan W."/>
            <person name="Strausberg R.L."/>
            <person name="Strempel S."/>
            <person name="Sturgill D."/>
            <person name="Sutton G."/>
            <person name="Sutton G.G."/>
            <person name="Tao W."/>
            <person name="Teichmann S."/>
            <person name="Tobari Y.N."/>
            <person name="Tomimura Y."/>
            <person name="Tsolas J.M."/>
            <person name="Valente V.L."/>
            <person name="Venter E."/>
            <person name="Venter J.C."/>
            <person name="Vicario S."/>
            <person name="Vieira F.G."/>
            <person name="Vilella A.J."/>
            <person name="Villasante A."/>
            <person name="Walenz B."/>
            <person name="Wang J."/>
            <person name="Wasserman M."/>
            <person name="Watts T."/>
            <person name="Wilson D."/>
            <person name="Wilson R.K."/>
            <person name="Wing R.A."/>
            <person name="Wolfner M.F."/>
            <person name="Wong A."/>
            <person name="Wong G.K."/>
            <person name="Wu C.I."/>
            <person name="Wu G."/>
            <person name="Yamamoto D."/>
            <person name="Yang H.P."/>
            <person name="Yang S.P."/>
            <person name="Yorke J.A."/>
            <person name="Yoshida K."/>
            <person name="Zdobnov E."/>
            <person name="Zhang P."/>
            <person name="Zhang Y."/>
            <person name="Zimin A.V."/>
            <person name="Baldwin J."/>
            <person name="Abdouelleil A."/>
            <person name="Abdulkadir J."/>
            <person name="Abebe A."/>
            <person name="Abera B."/>
            <person name="Abreu J."/>
            <person name="Acer S.C."/>
            <person name="Aftuck L."/>
            <person name="Alexander A."/>
            <person name="An P."/>
            <person name="Anderson E."/>
            <person name="Anderson S."/>
            <person name="Arachi H."/>
            <person name="Azer M."/>
            <person name="Bachantsang P."/>
            <person name="Barry A."/>
            <person name="Bayul T."/>
            <person name="Berlin A."/>
            <person name="Bessette D."/>
            <person name="Bloom T."/>
            <person name="Blye J."/>
            <person name="Boguslavskiy L."/>
            <person name="Bonnet C."/>
            <person name="Boukhgalter B."/>
            <person name="Bourzgui I."/>
            <person name="Brown A."/>
            <person name="Cahill P."/>
            <person name="Channer S."/>
            <person name="Cheshatsang Y."/>
            <person name="Chuda L."/>
            <person name="Citroen M."/>
            <person name="Collymore A."/>
            <person name="Cooke P."/>
            <person name="Costello M."/>
            <person name="D'Aco K."/>
            <person name="Daza R."/>
            <person name="De Haan G."/>
            <person name="DeGray S."/>
            <person name="DeMaso C."/>
            <person name="Dhargay N."/>
            <person name="Dooley K."/>
            <person name="Dooley E."/>
            <person name="Doricent M."/>
            <person name="Dorje P."/>
            <person name="Dorjee K."/>
            <person name="Dupes A."/>
            <person name="Elong R."/>
            <person name="Falk J."/>
            <person name="Farina A."/>
            <person name="Faro S."/>
            <person name="Ferguson D."/>
            <person name="Fisher S."/>
            <person name="Foley C.D."/>
            <person name="Franke A."/>
            <person name="Friedrich D."/>
            <person name="Gadbois L."/>
            <person name="Gearin G."/>
            <person name="Gearin C.R."/>
            <person name="Giannoukos G."/>
            <person name="Goode T."/>
            <person name="Graham J."/>
            <person name="Grandbois E."/>
            <person name="Grewal S."/>
            <person name="Gyaltsen K."/>
            <person name="Hafez N."/>
            <person name="Hagos B."/>
            <person name="Hall J."/>
            <person name="Henson C."/>
            <person name="Hollinger A."/>
            <person name="Honan T."/>
            <person name="Huard M.D."/>
            <person name="Hughes L."/>
            <person name="Hurhula B."/>
            <person name="Husby M.E."/>
            <person name="Kamat A."/>
            <person name="Kanga B."/>
            <person name="Kashin S."/>
            <person name="Khazanovich D."/>
            <person name="Kisner P."/>
            <person name="Lance K."/>
            <person name="Lara M."/>
            <person name="Lee W."/>
            <person name="Lennon N."/>
            <person name="Letendre F."/>
            <person name="LeVine R."/>
            <person name="Lipovsky A."/>
            <person name="Liu X."/>
            <person name="Liu J."/>
            <person name="Liu S."/>
            <person name="Lokyitsang T."/>
            <person name="Lokyitsang Y."/>
            <person name="Lubonja R."/>
            <person name="Lui A."/>
            <person name="MacDonald P."/>
            <person name="Magnisalis V."/>
            <person name="Maru K."/>
            <person name="Matthews C."/>
            <person name="McCusker W."/>
            <person name="McDonough S."/>
            <person name="Mehta T."/>
            <person name="Meldrim J."/>
            <person name="Meneus L."/>
            <person name="Mihai O."/>
            <person name="Mihalev A."/>
            <person name="Mihova T."/>
            <person name="Mittelman R."/>
            <person name="Mlenga V."/>
            <person name="Montmayeur A."/>
            <person name="Mulrain L."/>
            <person name="Navidi A."/>
            <person name="Naylor J."/>
            <person name="Negash T."/>
            <person name="Nguyen T."/>
            <person name="Nguyen N."/>
            <person name="Nicol R."/>
            <person name="Norbu C."/>
            <person name="Norbu N."/>
            <person name="Novod N."/>
            <person name="O'Neill B."/>
            <person name="Osman S."/>
            <person name="Markiewicz E."/>
            <person name="Oyono O.L."/>
            <person name="Patti C."/>
            <person name="Phunkhang P."/>
            <person name="Pierre F."/>
            <person name="Priest M."/>
            <person name="Raghuraman S."/>
            <person name="Rege F."/>
            <person name="Reyes R."/>
            <person name="Rise C."/>
            <person name="Rogov P."/>
            <person name="Ross K."/>
            <person name="Ryan E."/>
            <person name="Settipalli S."/>
            <person name="Shea T."/>
            <person name="Sherpa N."/>
            <person name="Shi L."/>
            <person name="Shih D."/>
            <person name="Sparrow T."/>
            <person name="Spaulding J."/>
            <person name="Stalker J."/>
            <person name="Stange-Thomann N."/>
            <person name="Stavropoulos S."/>
            <person name="Stone C."/>
            <person name="Strader C."/>
            <person name="Tesfaye S."/>
            <person name="Thomson T."/>
            <person name="Thoulutsang Y."/>
            <person name="Thoulutsang D."/>
            <person name="Topham K."/>
            <person name="Topping I."/>
            <person name="Tsamla T."/>
            <person name="Vassiliev H."/>
            <person name="Vo A."/>
            <person name="Wangchuk T."/>
            <person name="Wangdi T."/>
            <person name="Weiand M."/>
            <person name="Wilkinson J."/>
            <person name="Wilson A."/>
            <person name="Yadav S."/>
            <person name="Young G."/>
            <person name="Yu Q."/>
            <person name="Zembek L."/>
            <person name="Zhong D."/>
            <person name="Zimmer A."/>
            <person name="Zwirko Z."/>
            <person name="Jaffe D.B."/>
            <person name="Alvarez P."/>
            <person name="Brockman W."/>
            <person name="Butler J."/>
            <person name="Chin C."/>
            <person name="Gnerre S."/>
            <person name="Grabherr M."/>
            <person name="Kleber M."/>
            <person name="Mauceli E."/>
            <person name="MacCallum I."/>
        </authorList>
    </citation>
    <scope>NUCLEOTIDE SEQUENCE [LARGE SCALE GENOMIC DNA]</scope>
    <source>
        <strain evidence="3">MSH-3 / Tucson 14011-0111.49</strain>
    </source>
</reference>
<evidence type="ECO:0000256" key="1">
    <source>
        <dbReference type="SAM" id="Phobius"/>
    </source>
</evidence>
<gene>
    <name evidence="2" type="primary">Dper\GL16433</name>
    <name evidence="2" type="ORF">Dper_GL16433</name>
</gene>